<proteinExistence type="inferred from homology"/>
<evidence type="ECO:0000256" key="2">
    <source>
        <dbReference type="ARBA" id="ARBA00022908"/>
    </source>
</evidence>
<dbReference type="InterPro" id="IPR009057">
    <property type="entry name" value="Homeodomain-like_sf"/>
</dbReference>
<dbReference type="InterPro" id="IPR006120">
    <property type="entry name" value="Resolvase_HTH_dom"/>
</dbReference>
<keyword evidence="7" id="KW-1185">Reference proteome</keyword>
<dbReference type="Pfam" id="PF02796">
    <property type="entry name" value="HTH_7"/>
    <property type="match status" value="1"/>
</dbReference>
<evidence type="ECO:0000256" key="4">
    <source>
        <dbReference type="ARBA" id="ARBA00023172"/>
    </source>
</evidence>
<dbReference type="PANTHER" id="PTHR30461">
    <property type="entry name" value="DNA-INVERTASE FROM LAMBDOID PROPHAGE"/>
    <property type="match status" value="1"/>
</dbReference>
<protein>
    <submittedName>
        <fullName evidence="6">Recombinase family protein</fullName>
    </submittedName>
</protein>
<dbReference type="InterPro" id="IPR036162">
    <property type="entry name" value="Resolvase-like_N_sf"/>
</dbReference>
<dbReference type="InterPro" id="IPR006119">
    <property type="entry name" value="Resolv_N"/>
</dbReference>
<sequence length="188" mass="20865">MGGQRIGYTRVSTVDQNTKRQLDGLALDRVFEDGVSGKGANRPALKDMLDFACNGDEALVHSMDRLARNLADLRNIVKQLTNNGVKVTFVKESLTFTGEDSPMANLMLNIMGAVAEFERQLMLERQKEGIAKILADSDQRAMKYAGRRPKLSASRIEELKERVQAGGNKSEIAKGLKISRASLYEYIK</sequence>
<evidence type="ECO:0000256" key="1">
    <source>
        <dbReference type="ARBA" id="ARBA00009913"/>
    </source>
</evidence>
<evidence type="ECO:0000313" key="6">
    <source>
        <dbReference type="EMBL" id="MDN0076424.1"/>
    </source>
</evidence>
<dbReference type="InterPro" id="IPR006118">
    <property type="entry name" value="Recombinase_CS"/>
</dbReference>
<organism evidence="6 7">
    <name type="scientific">Crenobacter oryzisoli</name>
    <dbReference type="NCBI Taxonomy" id="3056844"/>
    <lineage>
        <taxon>Bacteria</taxon>
        <taxon>Pseudomonadati</taxon>
        <taxon>Pseudomonadota</taxon>
        <taxon>Betaproteobacteria</taxon>
        <taxon>Neisseriales</taxon>
        <taxon>Neisseriaceae</taxon>
        <taxon>Crenobacter</taxon>
    </lineage>
</organism>
<dbReference type="Proteomes" id="UP001168540">
    <property type="component" value="Unassembled WGS sequence"/>
</dbReference>
<dbReference type="Pfam" id="PF00239">
    <property type="entry name" value="Resolvase"/>
    <property type="match status" value="1"/>
</dbReference>
<accession>A0ABT7XRJ9</accession>
<dbReference type="Gene3D" id="3.40.50.1390">
    <property type="entry name" value="Resolvase, N-terminal catalytic domain"/>
    <property type="match status" value="1"/>
</dbReference>
<evidence type="ECO:0000259" key="5">
    <source>
        <dbReference type="PROSITE" id="PS51736"/>
    </source>
</evidence>
<evidence type="ECO:0000256" key="3">
    <source>
        <dbReference type="ARBA" id="ARBA00023125"/>
    </source>
</evidence>
<dbReference type="SMART" id="SM00857">
    <property type="entry name" value="Resolvase"/>
    <property type="match status" value="1"/>
</dbReference>
<reference evidence="6" key="1">
    <citation type="submission" date="2023-06" db="EMBL/GenBank/DDBJ databases">
        <authorList>
            <person name="Zhang S."/>
        </authorList>
    </citation>
    <scope>NUCLEOTIDE SEQUENCE</scope>
    <source>
        <strain evidence="6">SG2303</strain>
    </source>
</reference>
<dbReference type="InterPro" id="IPR050639">
    <property type="entry name" value="SSR_resolvase"/>
</dbReference>
<dbReference type="PROSITE" id="PS00398">
    <property type="entry name" value="RECOMBINASES_2"/>
    <property type="match status" value="1"/>
</dbReference>
<feature type="domain" description="Resolvase/invertase-type recombinase catalytic" evidence="5">
    <location>
        <begin position="4"/>
        <end position="137"/>
    </location>
</feature>
<dbReference type="PROSITE" id="PS51736">
    <property type="entry name" value="RECOMBINASES_3"/>
    <property type="match status" value="1"/>
</dbReference>
<dbReference type="CDD" id="cd03768">
    <property type="entry name" value="SR_ResInv"/>
    <property type="match status" value="1"/>
</dbReference>
<dbReference type="SUPFAM" id="SSF53041">
    <property type="entry name" value="Resolvase-like"/>
    <property type="match status" value="1"/>
</dbReference>
<dbReference type="EMBL" id="JAUEDK010000032">
    <property type="protein sequence ID" value="MDN0076424.1"/>
    <property type="molecule type" value="Genomic_DNA"/>
</dbReference>
<name>A0ABT7XRJ9_9NEIS</name>
<dbReference type="RefSeq" id="WP_289831078.1">
    <property type="nucleotide sequence ID" value="NZ_JAUEDK010000032.1"/>
</dbReference>
<keyword evidence="3" id="KW-0238">DNA-binding</keyword>
<evidence type="ECO:0000313" key="7">
    <source>
        <dbReference type="Proteomes" id="UP001168540"/>
    </source>
</evidence>
<gene>
    <name evidence="6" type="ORF">QU481_16245</name>
</gene>
<dbReference type="PANTHER" id="PTHR30461:SF26">
    <property type="entry name" value="RESOLVASE HOMOLOG YNEB"/>
    <property type="match status" value="1"/>
</dbReference>
<dbReference type="Gene3D" id="1.10.10.60">
    <property type="entry name" value="Homeodomain-like"/>
    <property type="match status" value="1"/>
</dbReference>
<keyword evidence="4" id="KW-0233">DNA recombination</keyword>
<comment type="caution">
    <text evidence="6">The sequence shown here is derived from an EMBL/GenBank/DDBJ whole genome shotgun (WGS) entry which is preliminary data.</text>
</comment>
<comment type="similarity">
    <text evidence="1">Belongs to the site-specific recombinase resolvase family.</text>
</comment>
<dbReference type="SUPFAM" id="SSF46689">
    <property type="entry name" value="Homeodomain-like"/>
    <property type="match status" value="1"/>
</dbReference>
<keyword evidence="2" id="KW-0229">DNA integration</keyword>
<dbReference type="CDD" id="cd00569">
    <property type="entry name" value="HTH_Hin_like"/>
    <property type="match status" value="1"/>
</dbReference>